<dbReference type="RefSeq" id="WP_142460549.1">
    <property type="nucleotide sequence ID" value="NZ_FXTJ01000012.1"/>
</dbReference>
<feature type="chain" id="PRO_5021821065" description="Dirigent-like protein" evidence="1">
    <location>
        <begin position="32"/>
        <end position="179"/>
    </location>
</feature>
<dbReference type="Proteomes" id="UP000317484">
    <property type="component" value="Unassembled WGS sequence"/>
</dbReference>
<evidence type="ECO:0000313" key="3">
    <source>
        <dbReference type="Proteomes" id="UP000317484"/>
    </source>
</evidence>
<dbReference type="InterPro" id="IPR034871">
    <property type="entry name" value="Allene_oxi_cyc_sf"/>
</dbReference>
<protein>
    <recommendedName>
        <fullName evidence="4">Dirigent-like protein</fullName>
    </recommendedName>
</protein>
<keyword evidence="3" id="KW-1185">Reference proteome</keyword>
<dbReference type="AlphaFoldDB" id="A0A521FNW1"/>
<gene>
    <name evidence="2" type="ORF">SAMN06273567_11212</name>
</gene>
<dbReference type="GO" id="GO:0046423">
    <property type="term" value="F:allene-oxide cyclase activity"/>
    <property type="evidence" value="ECO:0007669"/>
    <property type="project" value="InterPro"/>
</dbReference>
<evidence type="ECO:0000256" key="1">
    <source>
        <dbReference type="SAM" id="SignalP"/>
    </source>
</evidence>
<dbReference type="EMBL" id="FXTJ01000012">
    <property type="protein sequence ID" value="SMO97829.1"/>
    <property type="molecule type" value="Genomic_DNA"/>
</dbReference>
<proteinExistence type="predicted"/>
<evidence type="ECO:0000313" key="2">
    <source>
        <dbReference type="EMBL" id="SMO97829.1"/>
    </source>
</evidence>
<name>A0A521FNW1_9ACTN</name>
<dbReference type="GO" id="GO:0009695">
    <property type="term" value="P:jasmonic acid biosynthetic process"/>
    <property type="evidence" value="ECO:0007669"/>
    <property type="project" value="InterPro"/>
</dbReference>
<dbReference type="SUPFAM" id="SSF141493">
    <property type="entry name" value="Allene oxide cyclase-like"/>
    <property type="match status" value="1"/>
</dbReference>
<evidence type="ECO:0008006" key="4">
    <source>
        <dbReference type="Google" id="ProtNLM"/>
    </source>
</evidence>
<dbReference type="InterPro" id="IPR044859">
    <property type="entry name" value="Allene_oxi_cyc_Dirigent"/>
</dbReference>
<organism evidence="2 3">
    <name type="scientific">Geodermatophilus aquaeductus</name>
    <dbReference type="NCBI Taxonomy" id="1564161"/>
    <lineage>
        <taxon>Bacteria</taxon>
        <taxon>Bacillati</taxon>
        <taxon>Actinomycetota</taxon>
        <taxon>Actinomycetes</taxon>
        <taxon>Geodermatophilales</taxon>
        <taxon>Geodermatophilaceae</taxon>
        <taxon>Geodermatophilus</taxon>
    </lineage>
</organism>
<sequence>MRTPRKSTVLTLSGAATLVAGIALLPAVATADPYEDAHTGGGVLEGPFVTDRLEEAFLDHDGDGLPSLGDELVYTNSATGPGGETVDTGSCVFHLVDLAADSAVLDCITTSAGPRGAITAQGVARTGIASPVLHEPATWAVTGGTGDFASASGEVHIERFEGTGLDFRSYGWVRIVLDG</sequence>
<feature type="signal peptide" evidence="1">
    <location>
        <begin position="1"/>
        <end position="31"/>
    </location>
</feature>
<accession>A0A521FNW1</accession>
<dbReference type="Gene3D" id="2.40.480.10">
    <property type="entry name" value="Allene oxide cyclase-like"/>
    <property type="match status" value="1"/>
</dbReference>
<keyword evidence="1" id="KW-0732">Signal</keyword>
<reference evidence="2 3" key="1">
    <citation type="submission" date="2017-05" db="EMBL/GenBank/DDBJ databases">
        <authorList>
            <person name="Varghese N."/>
            <person name="Submissions S."/>
        </authorList>
    </citation>
    <scope>NUCLEOTIDE SEQUENCE [LARGE SCALE GENOMIC DNA]</scope>
    <source>
        <strain evidence="2 3">DSM 46834</strain>
    </source>
</reference>